<proteinExistence type="predicted"/>
<gene>
    <name evidence="2" type="ORF">CCMP2556_LOCUS25710</name>
</gene>
<organism evidence="2 3">
    <name type="scientific">Durusdinium trenchii</name>
    <dbReference type="NCBI Taxonomy" id="1381693"/>
    <lineage>
        <taxon>Eukaryota</taxon>
        <taxon>Sar</taxon>
        <taxon>Alveolata</taxon>
        <taxon>Dinophyceae</taxon>
        <taxon>Suessiales</taxon>
        <taxon>Symbiodiniaceae</taxon>
        <taxon>Durusdinium</taxon>
    </lineage>
</organism>
<sequence>MFPILQTGITNVPISVAATLKDARYPQVPSFPPVTRRKQFGMKDENLEAKAEKKKDRKRKRGEGEKGKADKVDQKRRSKAAAKRRANRKTGQKKGKALSRSPSKQRLGVLRSGKKAKSPSKTPTEPEASVERTERPSSSEGPPRYSKTKPSKSSKSKAAAPVEPPAESPELKVKKNTKKVKKNTKKTAESKKTPPKGRKNKASQPQQDEYFDHYVECVNKVMDECESTDCVHPGAFEGKVPADFQISCYWTRHAVGGQGEQRSPGDSFHFKEE</sequence>
<evidence type="ECO:0000256" key="1">
    <source>
        <dbReference type="SAM" id="MobiDB-lite"/>
    </source>
</evidence>
<evidence type="ECO:0000313" key="3">
    <source>
        <dbReference type="Proteomes" id="UP001642484"/>
    </source>
</evidence>
<feature type="compositionally biased region" description="Basic residues" evidence="1">
    <location>
        <begin position="146"/>
        <end position="155"/>
    </location>
</feature>
<name>A0ABP0MGZ0_9DINO</name>
<feature type="compositionally biased region" description="Basic residues" evidence="1">
    <location>
        <begin position="174"/>
        <end position="185"/>
    </location>
</feature>
<comment type="caution">
    <text evidence="2">The sequence shown here is derived from an EMBL/GenBank/DDBJ whole genome shotgun (WGS) entry which is preliminary data.</text>
</comment>
<feature type="compositionally biased region" description="Basic and acidic residues" evidence="1">
    <location>
        <begin position="41"/>
        <end position="54"/>
    </location>
</feature>
<feature type="region of interest" description="Disordered" evidence="1">
    <location>
        <begin position="28"/>
        <end position="210"/>
    </location>
</feature>
<feature type="compositionally biased region" description="Basic residues" evidence="1">
    <location>
        <begin position="76"/>
        <end position="97"/>
    </location>
</feature>
<dbReference type="EMBL" id="CAXAMN010017432">
    <property type="protein sequence ID" value="CAK9050451.1"/>
    <property type="molecule type" value="Genomic_DNA"/>
</dbReference>
<feature type="compositionally biased region" description="Basic and acidic residues" evidence="1">
    <location>
        <begin position="62"/>
        <end position="75"/>
    </location>
</feature>
<protein>
    <submittedName>
        <fullName evidence="2">Uncharacterized protein</fullName>
    </submittedName>
</protein>
<evidence type="ECO:0000313" key="2">
    <source>
        <dbReference type="EMBL" id="CAK9050451.1"/>
    </source>
</evidence>
<reference evidence="2 3" key="1">
    <citation type="submission" date="2024-02" db="EMBL/GenBank/DDBJ databases">
        <authorList>
            <person name="Chen Y."/>
            <person name="Shah S."/>
            <person name="Dougan E. K."/>
            <person name="Thang M."/>
            <person name="Chan C."/>
        </authorList>
    </citation>
    <scope>NUCLEOTIDE SEQUENCE [LARGE SCALE GENOMIC DNA]</scope>
</reference>
<dbReference type="Proteomes" id="UP001642484">
    <property type="component" value="Unassembled WGS sequence"/>
</dbReference>
<keyword evidence="3" id="KW-1185">Reference proteome</keyword>
<accession>A0ABP0MGZ0</accession>